<dbReference type="STRING" id="1140003.OMY_01394"/>
<comment type="caution">
    <text evidence="1">The sequence shown here is derived from an EMBL/GenBank/DDBJ whole genome shotgun (WGS) entry which is preliminary data.</text>
</comment>
<sequence length="63" mass="7209">MSELIFVDKKGKQSYVNVPDYCKIELILQDGNLVKSRVDNDLNFISLKTSENVDKTTKNSMIK</sequence>
<protein>
    <submittedName>
        <fullName evidence="1">Uncharacterized protein</fullName>
    </submittedName>
</protein>
<dbReference type="RefSeq" id="WP_016185842.1">
    <property type="nucleotide sequence ID" value="NZ_ASWO01000005.1"/>
</dbReference>
<dbReference type="AlphaFoldDB" id="S0L6N7"/>
<dbReference type="Proteomes" id="UP000015961">
    <property type="component" value="Unassembled WGS sequence"/>
</dbReference>
<dbReference type="EMBL" id="ASWO01000005">
    <property type="protein sequence ID" value="EOT83564.1"/>
    <property type="molecule type" value="Genomic_DNA"/>
</dbReference>
<organism evidence="1 2">
    <name type="scientific">Enterococcus sulfureus ATCC 49903</name>
    <dbReference type="NCBI Taxonomy" id="1140003"/>
    <lineage>
        <taxon>Bacteria</taxon>
        <taxon>Bacillati</taxon>
        <taxon>Bacillota</taxon>
        <taxon>Bacilli</taxon>
        <taxon>Lactobacillales</taxon>
        <taxon>Enterococcaceae</taxon>
        <taxon>Enterococcus</taxon>
    </lineage>
</organism>
<keyword evidence="2" id="KW-1185">Reference proteome</keyword>
<gene>
    <name evidence="1" type="ORF">I573_01286</name>
</gene>
<accession>S0L6N7</accession>
<proteinExistence type="predicted"/>
<name>S0L6N7_9ENTE</name>
<evidence type="ECO:0000313" key="2">
    <source>
        <dbReference type="Proteomes" id="UP000015961"/>
    </source>
</evidence>
<evidence type="ECO:0000313" key="1">
    <source>
        <dbReference type="EMBL" id="EOT83564.1"/>
    </source>
</evidence>
<reference evidence="1 2" key="1">
    <citation type="submission" date="2013-03" db="EMBL/GenBank/DDBJ databases">
        <title>The Genome Sequence of Enterococcus sulfureus ATCC_49903 (PacBio/Illumina hybrid assembly).</title>
        <authorList>
            <consortium name="The Broad Institute Genomics Platform"/>
            <consortium name="The Broad Institute Genome Sequencing Center for Infectious Disease"/>
            <person name="Earl A."/>
            <person name="Russ C."/>
            <person name="Gilmore M."/>
            <person name="Surin D."/>
            <person name="Walker B."/>
            <person name="Young S."/>
            <person name="Zeng Q."/>
            <person name="Gargeya S."/>
            <person name="Fitzgerald M."/>
            <person name="Haas B."/>
            <person name="Abouelleil A."/>
            <person name="Allen A.W."/>
            <person name="Alvarado L."/>
            <person name="Arachchi H.M."/>
            <person name="Berlin A.M."/>
            <person name="Chapman S.B."/>
            <person name="Gainer-Dewar J."/>
            <person name="Goldberg J."/>
            <person name="Griggs A."/>
            <person name="Gujja S."/>
            <person name="Hansen M."/>
            <person name="Howarth C."/>
            <person name="Imamovic A."/>
            <person name="Ireland A."/>
            <person name="Larimer J."/>
            <person name="McCowan C."/>
            <person name="Murphy C."/>
            <person name="Pearson M."/>
            <person name="Poon T.W."/>
            <person name="Priest M."/>
            <person name="Roberts A."/>
            <person name="Saif S."/>
            <person name="Shea T."/>
            <person name="Sisk P."/>
            <person name="Sykes S."/>
            <person name="Wortman J."/>
            <person name="Nusbaum C."/>
            <person name="Birren B."/>
        </authorList>
    </citation>
    <scope>NUCLEOTIDE SEQUENCE [LARGE SCALE GENOMIC DNA]</scope>
    <source>
        <strain evidence="1 2">ATCC 49903</strain>
    </source>
</reference>